<dbReference type="InterPro" id="IPR027417">
    <property type="entry name" value="P-loop_NTPase"/>
</dbReference>
<dbReference type="AlphaFoldDB" id="A0A011QM60"/>
<dbReference type="PATRIC" id="fig|1454003.3.peg.2117"/>
<evidence type="ECO:0000313" key="3">
    <source>
        <dbReference type="EMBL" id="EXI79934.1"/>
    </source>
</evidence>
<dbReference type="SUPFAM" id="SSF48452">
    <property type="entry name" value="TPR-like"/>
    <property type="match status" value="1"/>
</dbReference>
<sequence length="1081" mass="119246">MTVRGMSPGLAKLSRPRLARVHPRERLFQRLDECLEHPAVWVSGVAGAGKTTLIASYLSARKLPALWYHVDGSDIDPAACCHYLRLAAARIAPRACSQLPSLPPTLNADEGSFFSSFFAALYACSRSLRILVVDNSHEALASPGFRKLLRAAIREAPENVRVIITSRTRPSGDSARLRANGYLAVLDAEELSFTEEESIAVQRLAAAGGRMRSIDQMRHLHQMTGGWPAGVKLLLQLEAPDSLPAADARLARGSALFEFLAKEVFDRQSEEVRGVLLKLAYLPRISPAMACKLVASPEAAQILATMHADNIFTSAHGVDGEFHYRFHPLLREFLLLRAESALPGEEREGIGRQAAALLAQSGEVDAAAQVLISGHQWDELQRLVLEQASNLVDRGWHRTLSVWLDAFPEANVTGDPWLSYWQGVALLPFDPPAGQRRLEDSYALFRERHLGEGSFLAWSANVDLICLEWADFSKLDHWLDEAKALLGEFGAPADKHAARFAASMFGALLFRRPQNPTIHVWAKRLLLHIEACVDPNQRIQLACNLQIHYTVGVGLNVELDRLMKAIEPPAGTRLAPLTGALLWALRSMHHWSRGESEQAAAAAESGGKLAREKHLRMWDFMLGALLVYARLNNGELSRGRTALARLKKSLDSKRKIDVAHFHYLACLASLSDGEGAPALAHIETANAISLRYGGPQQEALGALARAQALHAVGRTLEARPVLEHGRQIALAMDSGILSFQADLCAALFALDAGDEDACAKALESAFTVGAARDYLNHNSFRPAVMARLCAFALAHDIAPDYARRLIRARKLKPPALEVDGWPWPVRIYTLGRFSLVVDGRPIAETSPLQHKPIELLQALLSFGGRQVAIARLIGCLWPEAESKSGRGAFDTALLRLRRLLGHDDSLIIEGGRLTLNPMLCWVDVWCFERLLGASEEGLLHPGDSDTEDLLARNDTLLDFYHGDFLEHESAHPWASRRQERLRDRLLNVVDGIGRRLEAGQFWDRAVTHYRRAIILEPLAEPFYRRLMGCLQQLGERAEALRVYAQCRKALSGGLQATPSPATEAIREAIESLSRLQDGFSG</sequence>
<accession>A0A011QM60</accession>
<dbReference type="SUPFAM" id="SSF46894">
    <property type="entry name" value="C-terminal effector domain of the bipartite response regulators"/>
    <property type="match status" value="1"/>
</dbReference>
<dbReference type="EMBL" id="JEMX01000044">
    <property type="protein sequence ID" value="EXI79934.1"/>
    <property type="molecule type" value="Genomic_DNA"/>
</dbReference>
<dbReference type="InterPro" id="IPR016032">
    <property type="entry name" value="Sig_transdc_resp-reg_C-effctor"/>
</dbReference>
<dbReference type="InterPro" id="IPR056884">
    <property type="entry name" value="NPHP3-like_N"/>
</dbReference>
<dbReference type="SMART" id="SM01043">
    <property type="entry name" value="BTAD"/>
    <property type="match status" value="1"/>
</dbReference>
<name>A0A011QM60_9PROT</name>
<dbReference type="Proteomes" id="UP000021816">
    <property type="component" value="Unassembled WGS sequence"/>
</dbReference>
<dbReference type="GO" id="GO:0006355">
    <property type="term" value="P:regulation of DNA-templated transcription"/>
    <property type="evidence" value="ECO:0007669"/>
    <property type="project" value="InterPro"/>
</dbReference>
<dbReference type="GO" id="GO:0003677">
    <property type="term" value="F:DNA binding"/>
    <property type="evidence" value="ECO:0007669"/>
    <property type="project" value="InterPro"/>
</dbReference>
<dbReference type="Gene3D" id="1.10.10.10">
    <property type="entry name" value="Winged helix-like DNA-binding domain superfamily/Winged helix DNA-binding domain"/>
    <property type="match status" value="1"/>
</dbReference>
<reference evidence="3 4" key="1">
    <citation type="submission" date="2014-02" db="EMBL/GenBank/DDBJ databases">
        <title>Expanding our view of genomic diversity in Candidatus Accumulibacter clades.</title>
        <authorList>
            <person name="Skennerton C.T."/>
            <person name="Barr J.J."/>
            <person name="Slater F.R."/>
            <person name="Bond P.L."/>
            <person name="Tyson G.W."/>
        </authorList>
    </citation>
    <scope>NUCLEOTIDE SEQUENCE [LARGE SCALE GENOMIC DNA]</scope>
    <source>
        <strain evidence="4">BA-92</strain>
    </source>
</reference>
<dbReference type="Gene3D" id="3.40.50.300">
    <property type="entry name" value="P-loop containing nucleotide triphosphate hydrolases"/>
    <property type="match status" value="1"/>
</dbReference>
<dbReference type="InterPro" id="IPR059106">
    <property type="entry name" value="WHD_MalT"/>
</dbReference>
<dbReference type="Gene3D" id="1.25.40.10">
    <property type="entry name" value="Tetratricopeptide repeat domain"/>
    <property type="match status" value="1"/>
</dbReference>
<organism evidence="3 4">
    <name type="scientific">Candidatus Accumulibacter appositus</name>
    <dbReference type="NCBI Taxonomy" id="1454003"/>
    <lineage>
        <taxon>Bacteria</taxon>
        <taxon>Pseudomonadati</taxon>
        <taxon>Pseudomonadota</taxon>
        <taxon>Betaproteobacteria</taxon>
        <taxon>Candidatus Accumulibacter</taxon>
    </lineage>
</organism>
<evidence type="ECO:0000256" key="1">
    <source>
        <dbReference type="ARBA" id="ARBA00022737"/>
    </source>
</evidence>
<evidence type="ECO:0000313" key="4">
    <source>
        <dbReference type="Proteomes" id="UP000021816"/>
    </source>
</evidence>
<feature type="domain" description="Bacterial transcriptional activator" evidence="2">
    <location>
        <begin position="922"/>
        <end position="1070"/>
    </location>
</feature>
<dbReference type="InterPro" id="IPR005158">
    <property type="entry name" value="BTAD"/>
</dbReference>
<dbReference type="InterPro" id="IPR051677">
    <property type="entry name" value="AfsR-DnrI-RedD_regulator"/>
</dbReference>
<dbReference type="InterPro" id="IPR036388">
    <property type="entry name" value="WH-like_DNA-bd_sf"/>
</dbReference>
<proteinExistence type="predicted"/>
<dbReference type="PANTHER" id="PTHR35807">
    <property type="entry name" value="TRANSCRIPTIONAL REGULATOR REDD-RELATED"/>
    <property type="match status" value="1"/>
</dbReference>
<dbReference type="InterPro" id="IPR011990">
    <property type="entry name" value="TPR-like_helical_dom_sf"/>
</dbReference>
<protein>
    <submittedName>
        <fullName evidence="3">ATP-dependent transcriptional activator MalT</fullName>
    </submittedName>
</protein>
<keyword evidence="1" id="KW-0677">Repeat</keyword>
<dbReference type="STRING" id="1454003.AW10_02079"/>
<dbReference type="Pfam" id="PF24883">
    <property type="entry name" value="NPHP3_N"/>
    <property type="match status" value="1"/>
</dbReference>
<dbReference type="Pfam" id="PF25873">
    <property type="entry name" value="WHD_MalT"/>
    <property type="match status" value="1"/>
</dbReference>
<dbReference type="SUPFAM" id="SSF52540">
    <property type="entry name" value="P-loop containing nucleoside triphosphate hydrolases"/>
    <property type="match status" value="1"/>
</dbReference>
<comment type="caution">
    <text evidence="3">The sequence shown here is derived from an EMBL/GenBank/DDBJ whole genome shotgun (WGS) entry which is preliminary data.</text>
</comment>
<evidence type="ECO:0000259" key="2">
    <source>
        <dbReference type="SMART" id="SM01043"/>
    </source>
</evidence>
<dbReference type="Pfam" id="PF03704">
    <property type="entry name" value="BTAD"/>
    <property type="match status" value="1"/>
</dbReference>
<gene>
    <name evidence="3" type="primary">malT</name>
    <name evidence="3" type="ORF">AW10_02079</name>
</gene>